<feature type="transmembrane region" description="Helical" evidence="7">
    <location>
        <begin position="135"/>
        <end position="158"/>
    </location>
</feature>
<evidence type="ECO:0000256" key="2">
    <source>
        <dbReference type="ARBA" id="ARBA00022692"/>
    </source>
</evidence>
<dbReference type="Gene3D" id="1.20.1720.10">
    <property type="entry name" value="Multidrug resistance protein D"/>
    <property type="match status" value="1"/>
</dbReference>
<dbReference type="CDD" id="cd17321">
    <property type="entry name" value="MFS_MMR_MDR_like"/>
    <property type="match status" value="1"/>
</dbReference>
<keyword evidence="2 7" id="KW-0812">Transmembrane</keyword>
<keyword evidence="4 7" id="KW-0472">Membrane</keyword>
<feature type="transmembrane region" description="Helical" evidence="7">
    <location>
        <begin position="76"/>
        <end position="102"/>
    </location>
</feature>
<feature type="domain" description="Major facilitator superfamily (MFS) profile" evidence="8">
    <location>
        <begin position="10"/>
        <end position="450"/>
    </location>
</feature>
<keyword evidence="3 7" id="KW-1133">Transmembrane helix</keyword>
<accession>A0ABV4SM34</accession>
<dbReference type="InterPro" id="IPR036259">
    <property type="entry name" value="MFS_trans_sf"/>
</dbReference>
<evidence type="ECO:0000313" key="9">
    <source>
        <dbReference type="EMBL" id="MFA3838937.1"/>
    </source>
</evidence>
<evidence type="ECO:0000313" key="10">
    <source>
        <dbReference type="Proteomes" id="UP001571476"/>
    </source>
</evidence>
<keyword evidence="5" id="KW-0046">Antibiotic resistance</keyword>
<evidence type="ECO:0000256" key="7">
    <source>
        <dbReference type="SAM" id="Phobius"/>
    </source>
</evidence>
<evidence type="ECO:0000256" key="5">
    <source>
        <dbReference type="ARBA" id="ARBA00023251"/>
    </source>
</evidence>
<dbReference type="InterPro" id="IPR020846">
    <property type="entry name" value="MFS_dom"/>
</dbReference>
<evidence type="ECO:0000256" key="4">
    <source>
        <dbReference type="ARBA" id="ARBA00023136"/>
    </source>
</evidence>
<feature type="transmembrane region" description="Helical" evidence="7">
    <location>
        <begin position="358"/>
        <end position="380"/>
    </location>
</feature>
<feature type="transmembrane region" description="Helical" evidence="7">
    <location>
        <begin position="9"/>
        <end position="31"/>
    </location>
</feature>
<name>A0ABV4SM34_9ACTN</name>
<dbReference type="InterPro" id="IPR011701">
    <property type="entry name" value="MFS"/>
</dbReference>
<feature type="transmembrane region" description="Helical" evidence="7">
    <location>
        <begin position="303"/>
        <end position="322"/>
    </location>
</feature>
<feature type="transmembrane region" description="Helical" evidence="7">
    <location>
        <begin position="427"/>
        <end position="446"/>
    </location>
</feature>
<protein>
    <submittedName>
        <fullName evidence="9">MFS transporter</fullName>
    </submittedName>
</protein>
<feature type="transmembrane region" description="Helical" evidence="7">
    <location>
        <begin position="222"/>
        <end position="244"/>
    </location>
</feature>
<dbReference type="PROSITE" id="PS50850">
    <property type="entry name" value="MFS"/>
    <property type="match status" value="1"/>
</dbReference>
<keyword evidence="10" id="KW-1185">Reference proteome</keyword>
<comment type="subcellular location">
    <subcellularLocation>
        <location evidence="1">Cell membrane</location>
        <topology evidence="1">Multi-pass membrane protein</topology>
    </subcellularLocation>
</comment>
<evidence type="ECO:0000256" key="3">
    <source>
        <dbReference type="ARBA" id="ARBA00022989"/>
    </source>
</evidence>
<gene>
    <name evidence="9" type="ORF">ACEG43_22610</name>
</gene>
<dbReference type="Gene3D" id="1.20.1250.20">
    <property type="entry name" value="MFS general substrate transporter like domains"/>
    <property type="match status" value="1"/>
</dbReference>
<evidence type="ECO:0000259" key="8">
    <source>
        <dbReference type="PROSITE" id="PS50850"/>
    </source>
</evidence>
<feature type="transmembrane region" description="Helical" evidence="7">
    <location>
        <begin position="329"/>
        <end position="346"/>
    </location>
</feature>
<organism evidence="9 10">
    <name type="scientific">Streptomyces aureus</name>
    <dbReference type="NCBI Taxonomy" id="193461"/>
    <lineage>
        <taxon>Bacteria</taxon>
        <taxon>Bacillati</taxon>
        <taxon>Actinomycetota</taxon>
        <taxon>Actinomycetes</taxon>
        <taxon>Kitasatosporales</taxon>
        <taxon>Streptomycetaceae</taxon>
        <taxon>Streptomyces</taxon>
    </lineage>
</organism>
<reference evidence="9 10" key="1">
    <citation type="submission" date="2024-08" db="EMBL/GenBank/DDBJ databases">
        <title>Genome sequence of Streptomyces aureus CACIA-1.46HGO.</title>
        <authorList>
            <person name="Evangelista-Martinez Z."/>
        </authorList>
    </citation>
    <scope>NUCLEOTIDE SEQUENCE [LARGE SCALE GENOMIC DNA]</scope>
    <source>
        <strain evidence="9 10">CACIA-1.46HGO</strain>
    </source>
</reference>
<dbReference type="Proteomes" id="UP001571476">
    <property type="component" value="Unassembled WGS sequence"/>
</dbReference>
<feature type="transmembrane region" description="Helical" evidence="7">
    <location>
        <begin position="164"/>
        <end position="184"/>
    </location>
</feature>
<comment type="caution">
    <text evidence="9">The sequence shown here is derived from an EMBL/GenBank/DDBJ whole genome shotgun (WGS) entry which is preliminary data.</text>
</comment>
<proteinExistence type="predicted"/>
<feature type="region of interest" description="Disordered" evidence="6">
    <location>
        <begin position="449"/>
        <end position="472"/>
    </location>
</feature>
<feature type="transmembrane region" description="Helical" evidence="7">
    <location>
        <begin position="43"/>
        <end position="64"/>
    </location>
</feature>
<dbReference type="EMBL" id="JBGOSP010000011">
    <property type="protein sequence ID" value="MFA3838937.1"/>
    <property type="molecule type" value="Genomic_DNA"/>
</dbReference>
<feature type="transmembrane region" description="Helical" evidence="7">
    <location>
        <begin position="401"/>
        <end position="421"/>
    </location>
</feature>
<evidence type="ECO:0000256" key="1">
    <source>
        <dbReference type="ARBA" id="ARBA00004651"/>
    </source>
</evidence>
<evidence type="ECO:0000256" key="6">
    <source>
        <dbReference type="SAM" id="MobiDB-lite"/>
    </source>
</evidence>
<dbReference type="RefSeq" id="WP_372563886.1">
    <property type="nucleotide sequence ID" value="NZ_JBGOSP010000011.1"/>
</dbReference>
<dbReference type="PANTHER" id="PTHR42718">
    <property type="entry name" value="MAJOR FACILITATOR SUPERFAMILY MULTIDRUG TRANSPORTER MFSC"/>
    <property type="match status" value="1"/>
</dbReference>
<dbReference type="PANTHER" id="PTHR42718:SF42">
    <property type="entry name" value="EXPORT PROTEIN"/>
    <property type="match status" value="1"/>
</dbReference>
<dbReference type="SUPFAM" id="SSF103473">
    <property type="entry name" value="MFS general substrate transporter"/>
    <property type="match status" value="1"/>
</dbReference>
<sequence length="472" mass="47835">MSTAARRPFALLASVSGAMIVALDGTILLVAQPGLRRDLDASVAQVQWTSTSYLIAVATLLVVAGRLGDRYGHARLLFVGVLGFGAASTGIALAPTVGWVIALRAAQGVFGALLQPATLALLRLAYPPDRLGTPIAIRTSAIAVAAGIGPVLGGILVQHLGWRAVFWVNAPVALVIAVLTLAVRTPVPERTGSGRLDLTGTALLTVALAVVVHALTEVPGRRWTAGSTLLELIGGLVLLTALVLHERRAGHPIVPRAVARSVPVTAAMALLLVISAGLFGALFRATFYLQDSLHLAPLATGLRVLPLTALMVLGAPVAGAALRRYGPRHAAIAGTALVVVGIAQLSRLGPTSPWPSMTVAFAALGAGFATVMVTATGTVVGDAPPGCAGVVGGLKQTAMNIGPSLGIAVAAGATGATAGAASTMSLSLLPLAVLALLGLIPARLLPRHPARHVPPRQPAPPERAVAEVGERP</sequence>
<dbReference type="Pfam" id="PF07690">
    <property type="entry name" value="MFS_1"/>
    <property type="match status" value="1"/>
</dbReference>
<feature type="transmembrane region" description="Helical" evidence="7">
    <location>
        <begin position="264"/>
        <end position="283"/>
    </location>
</feature>